<feature type="transmembrane region" description="Helical" evidence="2">
    <location>
        <begin position="26"/>
        <end position="48"/>
    </location>
</feature>
<dbReference type="RefSeq" id="WP_326834817.1">
    <property type="nucleotide sequence ID" value="NZ_CP142149.1"/>
</dbReference>
<evidence type="ECO:0000313" key="4">
    <source>
        <dbReference type="Proteomes" id="UP001330812"/>
    </source>
</evidence>
<dbReference type="Proteomes" id="UP001330812">
    <property type="component" value="Chromosome"/>
</dbReference>
<gene>
    <name evidence="3" type="ORF">VSH64_07790</name>
</gene>
<sequence length="120" mass="11825">MYLGLGNGLLIALDAHTGGLLWTEPLVVAGLPATASALSLAALGCLLIGTTEGRVAECAVPARADLTAHPGEPGEGPVFRLFPLPPRPTGFGLSSAPAGGGGLGGGATFRGGGRGRRVQE</sequence>
<evidence type="ECO:0008006" key="5">
    <source>
        <dbReference type="Google" id="ProtNLM"/>
    </source>
</evidence>
<keyword evidence="2" id="KW-1133">Transmembrane helix</keyword>
<feature type="compositionally biased region" description="Gly residues" evidence="1">
    <location>
        <begin position="98"/>
        <end position="112"/>
    </location>
</feature>
<proteinExistence type="predicted"/>
<name>A0ABZ1IC08_9PSEU</name>
<evidence type="ECO:0000313" key="3">
    <source>
        <dbReference type="EMBL" id="WSE32009.1"/>
    </source>
</evidence>
<protein>
    <recommendedName>
        <fullName evidence="5">PQQ-binding-like beta-propeller repeat protein</fullName>
    </recommendedName>
</protein>
<keyword evidence="4" id="KW-1185">Reference proteome</keyword>
<reference evidence="3 4" key="1">
    <citation type="journal article" date="2015" name="Int. J. Syst. Evol. Microbiol.">
        <title>Amycolatopsis rhabdoformis sp. nov., an actinomycete isolated from a tropical forest soil.</title>
        <authorList>
            <person name="Souza W.R."/>
            <person name="Silva R.E."/>
            <person name="Goodfellow M."/>
            <person name="Busarakam K."/>
            <person name="Figueiro F.S."/>
            <person name="Ferreira D."/>
            <person name="Rodrigues-Filho E."/>
            <person name="Moraes L.A.B."/>
            <person name="Zucchi T.D."/>
        </authorList>
    </citation>
    <scope>NUCLEOTIDE SEQUENCE [LARGE SCALE GENOMIC DNA]</scope>
    <source>
        <strain evidence="3 4">NCIMB 14900</strain>
    </source>
</reference>
<accession>A0ABZ1IC08</accession>
<organism evidence="3 4">
    <name type="scientific">Amycolatopsis rhabdoformis</name>
    <dbReference type="NCBI Taxonomy" id="1448059"/>
    <lineage>
        <taxon>Bacteria</taxon>
        <taxon>Bacillati</taxon>
        <taxon>Actinomycetota</taxon>
        <taxon>Actinomycetes</taxon>
        <taxon>Pseudonocardiales</taxon>
        <taxon>Pseudonocardiaceae</taxon>
        <taxon>Amycolatopsis</taxon>
    </lineage>
</organism>
<evidence type="ECO:0000256" key="1">
    <source>
        <dbReference type="SAM" id="MobiDB-lite"/>
    </source>
</evidence>
<keyword evidence="2" id="KW-0472">Membrane</keyword>
<evidence type="ECO:0000256" key="2">
    <source>
        <dbReference type="SAM" id="Phobius"/>
    </source>
</evidence>
<dbReference type="EMBL" id="CP142149">
    <property type="protein sequence ID" value="WSE32009.1"/>
    <property type="molecule type" value="Genomic_DNA"/>
</dbReference>
<feature type="region of interest" description="Disordered" evidence="1">
    <location>
        <begin position="93"/>
        <end position="120"/>
    </location>
</feature>
<keyword evidence="2" id="KW-0812">Transmembrane</keyword>